<dbReference type="Gene3D" id="3.30.360.10">
    <property type="entry name" value="Dihydrodipicolinate Reductase, domain 2"/>
    <property type="match status" value="1"/>
</dbReference>
<name>A0A4Q7V376_PSEST</name>
<dbReference type="SUPFAM" id="SSF51735">
    <property type="entry name" value="NAD(P)-binding Rossmann-fold domains"/>
    <property type="match status" value="1"/>
</dbReference>
<sequence>MAYQRPIAVAVVGYGYWGSKHARVLSSIPDTEVVVVDGNEARLAEAEATHHAVAVSRSLENVIDRVDAVVICTPPGSHAAIGMTALAAGKHTLVEKPLATSVVDAEGMVTAADREGVQLMVGHTFEFNPAVWKLREVVRSGALGRILYVDTARLSLGRYQSDVNVIWDLAPHDISIASYLLDDMPSRATVWAERNIGFRHADVAYLKLEFDRADTHAFVRVSWLSPNKVRKVTVVGERQMAVYDDLSDNERIRIYDIGVDPADHDESVETHAMPVSYRTGDITSPYVAFSEPLLLQDRHFLDCIRTGATSASPGSRGADVVRVLAATDRAIESGLTASIVPAPVVELAGVGAITELPAQRVAS</sequence>
<dbReference type="Pfam" id="PF22725">
    <property type="entry name" value="GFO_IDH_MocA_C3"/>
    <property type="match status" value="1"/>
</dbReference>
<dbReference type="InterPro" id="IPR055170">
    <property type="entry name" value="GFO_IDH_MocA-like_dom"/>
</dbReference>
<dbReference type="PANTHER" id="PTHR43377">
    <property type="entry name" value="BILIVERDIN REDUCTASE A"/>
    <property type="match status" value="1"/>
</dbReference>
<reference evidence="3 4" key="1">
    <citation type="submission" date="2019-02" db="EMBL/GenBank/DDBJ databases">
        <title>Sequencing the genomes of 1000 actinobacteria strains.</title>
        <authorList>
            <person name="Klenk H.-P."/>
        </authorList>
    </citation>
    <scope>NUCLEOTIDE SEQUENCE [LARGE SCALE GENOMIC DNA]</scope>
    <source>
        <strain evidence="3 4">DSM 45779</strain>
    </source>
</reference>
<proteinExistence type="predicted"/>
<evidence type="ECO:0000259" key="2">
    <source>
        <dbReference type="Pfam" id="PF22725"/>
    </source>
</evidence>
<dbReference type="SUPFAM" id="SSF55347">
    <property type="entry name" value="Glyceraldehyde-3-phosphate dehydrogenase-like, C-terminal domain"/>
    <property type="match status" value="1"/>
</dbReference>
<organism evidence="3 4">
    <name type="scientific">Pseudonocardia sediminis</name>
    <dbReference type="NCBI Taxonomy" id="1397368"/>
    <lineage>
        <taxon>Bacteria</taxon>
        <taxon>Bacillati</taxon>
        <taxon>Actinomycetota</taxon>
        <taxon>Actinomycetes</taxon>
        <taxon>Pseudonocardiales</taxon>
        <taxon>Pseudonocardiaceae</taxon>
        <taxon>Pseudonocardia</taxon>
    </lineage>
</organism>
<dbReference type="PANTHER" id="PTHR43377:SF6">
    <property type="entry name" value="GFO_IDH_MOCA-LIKE OXIDOREDUCTASE N-TERMINAL DOMAIN-CONTAINING PROTEIN"/>
    <property type="match status" value="1"/>
</dbReference>
<dbReference type="GO" id="GO:0000166">
    <property type="term" value="F:nucleotide binding"/>
    <property type="evidence" value="ECO:0007669"/>
    <property type="project" value="InterPro"/>
</dbReference>
<comment type="caution">
    <text evidence="3">The sequence shown here is derived from an EMBL/GenBank/DDBJ whole genome shotgun (WGS) entry which is preliminary data.</text>
</comment>
<gene>
    <name evidence="3" type="ORF">EV383_4813</name>
</gene>
<dbReference type="Proteomes" id="UP000291591">
    <property type="component" value="Unassembled WGS sequence"/>
</dbReference>
<accession>A0A4Q7V376</accession>
<protein>
    <submittedName>
        <fullName evidence="3">Putative dehydrogenase</fullName>
    </submittedName>
</protein>
<feature type="domain" description="GFO/IDH/MocA-like oxidoreductase" evidence="2">
    <location>
        <begin position="133"/>
        <end position="240"/>
    </location>
</feature>
<dbReference type="Gene3D" id="3.40.50.720">
    <property type="entry name" value="NAD(P)-binding Rossmann-like Domain"/>
    <property type="match status" value="1"/>
</dbReference>
<evidence type="ECO:0000313" key="4">
    <source>
        <dbReference type="Proteomes" id="UP000291591"/>
    </source>
</evidence>
<keyword evidence="4" id="KW-1185">Reference proteome</keyword>
<evidence type="ECO:0000259" key="1">
    <source>
        <dbReference type="Pfam" id="PF01408"/>
    </source>
</evidence>
<dbReference type="EMBL" id="SHKL01000001">
    <property type="protein sequence ID" value="RZT87881.1"/>
    <property type="molecule type" value="Genomic_DNA"/>
</dbReference>
<dbReference type="Pfam" id="PF01408">
    <property type="entry name" value="GFO_IDH_MocA"/>
    <property type="match status" value="1"/>
</dbReference>
<dbReference type="InterPro" id="IPR000683">
    <property type="entry name" value="Gfo/Idh/MocA-like_OxRdtase_N"/>
</dbReference>
<dbReference type="InterPro" id="IPR051450">
    <property type="entry name" value="Gfo/Idh/MocA_Oxidoreductases"/>
</dbReference>
<dbReference type="InterPro" id="IPR036291">
    <property type="entry name" value="NAD(P)-bd_dom_sf"/>
</dbReference>
<dbReference type="RefSeq" id="WP_242623271.1">
    <property type="nucleotide sequence ID" value="NZ_SHKL01000001.1"/>
</dbReference>
<dbReference type="AlphaFoldDB" id="A0A4Q7V376"/>
<evidence type="ECO:0000313" key="3">
    <source>
        <dbReference type="EMBL" id="RZT87881.1"/>
    </source>
</evidence>
<feature type="domain" description="Gfo/Idh/MocA-like oxidoreductase N-terminal" evidence="1">
    <location>
        <begin position="8"/>
        <end position="123"/>
    </location>
</feature>